<evidence type="ECO:0000313" key="2">
    <source>
        <dbReference type="EMBL" id="KAK7360672.1"/>
    </source>
</evidence>
<evidence type="ECO:0000313" key="3">
    <source>
        <dbReference type="Proteomes" id="UP001367508"/>
    </source>
</evidence>
<reference evidence="2 3" key="1">
    <citation type="submission" date="2024-01" db="EMBL/GenBank/DDBJ databases">
        <title>The genomes of 5 underutilized Papilionoideae crops provide insights into root nodulation and disease resistanc.</title>
        <authorList>
            <person name="Jiang F."/>
        </authorList>
    </citation>
    <scope>NUCLEOTIDE SEQUENCE [LARGE SCALE GENOMIC DNA]</scope>
    <source>
        <strain evidence="2">LVBAO_FW01</strain>
        <tissue evidence="2">Leaves</tissue>
    </source>
</reference>
<feature type="region of interest" description="Disordered" evidence="1">
    <location>
        <begin position="1"/>
        <end position="23"/>
    </location>
</feature>
<gene>
    <name evidence="2" type="ORF">VNO77_02681</name>
</gene>
<dbReference type="Proteomes" id="UP001367508">
    <property type="component" value="Unassembled WGS sequence"/>
</dbReference>
<evidence type="ECO:0000256" key="1">
    <source>
        <dbReference type="SAM" id="MobiDB-lite"/>
    </source>
</evidence>
<feature type="compositionally biased region" description="Basic and acidic residues" evidence="1">
    <location>
        <begin position="9"/>
        <end position="23"/>
    </location>
</feature>
<name>A0AAN9MU31_CANGL</name>
<dbReference type="AlphaFoldDB" id="A0AAN9MU31"/>
<proteinExistence type="predicted"/>
<accession>A0AAN9MU31</accession>
<organism evidence="2 3">
    <name type="scientific">Canavalia gladiata</name>
    <name type="common">Sword bean</name>
    <name type="synonym">Dolichos gladiatus</name>
    <dbReference type="NCBI Taxonomy" id="3824"/>
    <lineage>
        <taxon>Eukaryota</taxon>
        <taxon>Viridiplantae</taxon>
        <taxon>Streptophyta</taxon>
        <taxon>Embryophyta</taxon>
        <taxon>Tracheophyta</taxon>
        <taxon>Spermatophyta</taxon>
        <taxon>Magnoliopsida</taxon>
        <taxon>eudicotyledons</taxon>
        <taxon>Gunneridae</taxon>
        <taxon>Pentapetalae</taxon>
        <taxon>rosids</taxon>
        <taxon>fabids</taxon>
        <taxon>Fabales</taxon>
        <taxon>Fabaceae</taxon>
        <taxon>Papilionoideae</taxon>
        <taxon>50 kb inversion clade</taxon>
        <taxon>NPAAA clade</taxon>
        <taxon>indigoferoid/millettioid clade</taxon>
        <taxon>Phaseoleae</taxon>
        <taxon>Canavalia</taxon>
    </lineage>
</organism>
<protein>
    <submittedName>
        <fullName evidence="2">Uncharacterized protein</fullName>
    </submittedName>
</protein>
<keyword evidence="3" id="KW-1185">Reference proteome</keyword>
<sequence>MTPTTIHGGFDERSDKKGERKPLHVPLRRRELLAVTTIVGDKTAHCRRRLEAILISNYVAREERGKLWLMMTRWVNKKRQAQ</sequence>
<comment type="caution">
    <text evidence="2">The sequence shown here is derived from an EMBL/GenBank/DDBJ whole genome shotgun (WGS) entry which is preliminary data.</text>
</comment>
<dbReference type="EMBL" id="JAYMYQ010000001">
    <property type="protein sequence ID" value="KAK7360672.1"/>
    <property type="molecule type" value="Genomic_DNA"/>
</dbReference>